<feature type="region of interest" description="Disordered" evidence="4">
    <location>
        <begin position="419"/>
        <end position="454"/>
    </location>
</feature>
<dbReference type="EMBL" id="JACYCD010000049">
    <property type="protein sequence ID" value="KAF8707577.1"/>
    <property type="molecule type" value="Genomic_DNA"/>
</dbReference>
<dbReference type="PANTHER" id="PTHR13946">
    <property type="entry name" value="DNA-DIRECTED RNA POLYMERASE I,II,III"/>
    <property type="match status" value="1"/>
</dbReference>
<feature type="transmembrane region" description="Helical" evidence="5">
    <location>
        <begin position="458"/>
        <end position="483"/>
    </location>
</feature>
<dbReference type="OrthoDB" id="10248581at2759"/>
<keyword evidence="5" id="KW-0472">Membrane</keyword>
<evidence type="ECO:0000313" key="8">
    <source>
        <dbReference type="Proteomes" id="UP000602905"/>
    </source>
</evidence>
<evidence type="ECO:0000256" key="3">
    <source>
        <dbReference type="ARBA" id="ARBA00025751"/>
    </source>
</evidence>
<evidence type="ECO:0000256" key="1">
    <source>
        <dbReference type="ARBA" id="ARBA00022478"/>
    </source>
</evidence>
<dbReference type="PANTHER" id="PTHR13946:SF16">
    <property type="entry name" value="DNA-DIRECTED RNA POLYMERASE II SUBUNIT RPB11"/>
    <property type="match status" value="1"/>
</dbReference>
<feature type="compositionally biased region" description="Acidic residues" evidence="4">
    <location>
        <begin position="608"/>
        <end position="618"/>
    </location>
</feature>
<keyword evidence="5" id="KW-0812">Transmembrane</keyword>
<feature type="non-terminal residue" evidence="7">
    <location>
        <position position="1"/>
    </location>
</feature>
<dbReference type="GO" id="GO:0046983">
    <property type="term" value="F:protein dimerization activity"/>
    <property type="evidence" value="ECO:0007669"/>
    <property type="project" value="InterPro"/>
</dbReference>
<dbReference type="AlphaFoldDB" id="A0A8H7HSA4"/>
<gene>
    <name evidence="7" type="ORF">RHS03_04257</name>
</gene>
<feature type="domain" description="DNA-directed RNA polymerase RBP11-like dimerisation" evidence="6">
    <location>
        <begin position="30"/>
        <end position="85"/>
    </location>
</feature>
<dbReference type="GO" id="GO:0003899">
    <property type="term" value="F:DNA-directed RNA polymerase activity"/>
    <property type="evidence" value="ECO:0007669"/>
    <property type="project" value="TreeGrafter"/>
</dbReference>
<dbReference type="Proteomes" id="UP000602905">
    <property type="component" value="Unassembled WGS sequence"/>
</dbReference>
<keyword evidence="2" id="KW-0804">Transcription</keyword>
<dbReference type="GO" id="GO:0006366">
    <property type="term" value="P:transcription by RNA polymerase II"/>
    <property type="evidence" value="ECO:0007669"/>
    <property type="project" value="TreeGrafter"/>
</dbReference>
<feature type="compositionally biased region" description="Basic and acidic residues" evidence="4">
    <location>
        <begin position="497"/>
        <end position="517"/>
    </location>
</feature>
<feature type="compositionally biased region" description="Low complexity" evidence="4">
    <location>
        <begin position="635"/>
        <end position="647"/>
    </location>
</feature>
<protein>
    <recommendedName>
        <fullName evidence="6">DNA-directed RNA polymerase RBP11-like dimerisation domain-containing protein</fullName>
    </recommendedName>
</protein>
<feature type="region of interest" description="Disordered" evidence="4">
    <location>
        <begin position="489"/>
        <end position="594"/>
    </location>
</feature>
<dbReference type="InterPro" id="IPR009025">
    <property type="entry name" value="RBP11-like_dimer"/>
</dbReference>
<evidence type="ECO:0000256" key="2">
    <source>
        <dbReference type="ARBA" id="ARBA00023163"/>
    </source>
</evidence>
<keyword evidence="1" id="KW-0240">DNA-directed RNA polymerase</keyword>
<reference evidence="7" key="1">
    <citation type="submission" date="2020-09" db="EMBL/GenBank/DDBJ databases">
        <title>Comparative genome analyses of four rice-infecting Rhizoctonia solani isolates reveal extensive enrichment of homogalacturonan modification genes.</title>
        <authorList>
            <person name="Lee D.-Y."/>
            <person name="Jeon J."/>
            <person name="Kim K.-T."/>
            <person name="Cheong K."/>
            <person name="Song H."/>
            <person name="Choi G."/>
            <person name="Ko J."/>
            <person name="Opiyo S.O."/>
            <person name="Zuo S."/>
            <person name="Madhav S."/>
            <person name="Lee Y.-H."/>
            <person name="Wang G.-L."/>
        </authorList>
    </citation>
    <scope>NUCLEOTIDE SEQUENCE</scope>
    <source>
        <strain evidence="7">AG1-IA WGL</strain>
    </source>
</reference>
<comment type="caution">
    <text evidence="7">The sequence shown here is derived from an EMBL/GenBank/DDBJ whole genome shotgun (WGS) entry which is preliminary data.</text>
</comment>
<evidence type="ECO:0000256" key="5">
    <source>
        <dbReference type="SAM" id="Phobius"/>
    </source>
</evidence>
<dbReference type="Pfam" id="PF13656">
    <property type="entry name" value="RNA_pol_L_2"/>
    <property type="match status" value="1"/>
</dbReference>
<sequence>MNAPNRFEMFTLADGERLVRAPTHRARTNSQLLSNEAVIFAGYKVPHPLEPYFIIKVQTNGAFTPTQVLLDACSALIRMISDIKQQFTTKFDLRALESDAGEEISGPYGTSRYGGYGAEASRPGGDYMDILLSRRYPVFSNSTNPSTGLITKSTPTTSFPTPHRLPHGSKTAFSDIMIVRSILFALIFNTLSSWAFEFTFLTIPAQCEELSISINGGVPPYRLLIVPIGQLLTPPEIRTIIDRNITGTTDSFIFNYPAASRFVAMMSDATGIGTGGTSAIIAVGGTGTKSECLQSSASMPYYYLYVDPQPPGAYHSRLPCSLSSSLPPPLPGFFECGMTNISWGPSPNGQPEGQVTLYNIVIGGQSSAFNIPSGASSINWNTNIRTNTTLMFVAGDSRGPGTGGSSELYTIGAGSSDCINSSSPSSTQQPPAGGINTAGGSSTATSTPSGSSGGSNNVGAIVGGVVGGVAGIVIILLVLLFFYRRHKHHQNAGTRPMKPDLIDPSEERPHVGDERAGFYEPEPFIMPPPEPDLETSSHHSLYTANDGGARPSNVGPAPGGHARAPSRLSVTTASELGGVPPSSNGTRKTGMPPTSFRAVNFIQHDDGGEVTDTQEPETIELPPAYTDFRSKVTESSSSGAGASGSSSNALTDPPAASSSAAAGTAS</sequence>
<comment type="similarity">
    <text evidence="3">Belongs to the archaeal Rpo11/eukaryotic RPB11/RPC19 RNA polymerase subunit family.</text>
</comment>
<dbReference type="GO" id="GO:0005665">
    <property type="term" value="C:RNA polymerase II, core complex"/>
    <property type="evidence" value="ECO:0007669"/>
    <property type="project" value="TreeGrafter"/>
</dbReference>
<evidence type="ECO:0000313" key="7">
    <source>
        <dbReference type="EMBL" id="KAF8707577.1"/>
    </source>
</evidence>
<evidence type="ECO:0000256" key="4">
    <source>
        <dbReference type="SAM" id="MobiDB-lite"/>
    </source>
</evidence>
<proteinExistence type="inferred from homology"/>
<accession>A0A8H7HSA4</accession>
<evidence type="ECO:0000259" key="6">
    <source>
        <dbReference type="Pfam" id="PF13656"/>
    </source>
</evidence>
<name>A0A8H7HSA4_9AGAM</name>
<dbReference type="InterPro" id="IPR036603">
    <property type="entry name" value="RBP11-like"/>
</dbReference>
<dbReference type="SUPFAM" id="SSF55257">
    <property type="entry name" value="RBP11-like subunits of RNA polymerase"/>
    <property type="match status" value="1"/>
</dbReference>
<keyword evidence="5" id="KW-1133">Transmembrane helix</keyword>
<dbReference type="Gene3D" id="3.30.1360.10">
    <property type="entry name" value="RNA polymerase, RBP11-like subunit"/>
    <property type="match status" value="1"/>
</dbReference>
<organism evidence="7 8">
    <name type="scientific">Rhizoctonia solani</name>
    <dbReference type="NCBI Taxonomy" id="456999"/>
    <lineage>
        <taxon>Eukaryota</taxon>
        <taxon>Fungi</taxon>
        <taxon>Dikarya</taxon>
        <taxon>Basidiomycota</taxon>
        <taxon>Agaricomycotina</taxon>
        <taxon>Agaricomycetes</taxon>
        <taxon>Cantharellales</taxon>
        <taxon>Ceratobasidiaceae</taxon>
        <taxon>Rhizoctonia</taxon>
    </lineage>
</organism>
<feature type="region of interest" description="Disordered" evidence="4">
    <location>
        <begin position="606"/>
        <end position="666"/>
    </location>
</feature>
<feature type="compositionally biased region" description="Low complexity" evidence="4">
    <location>
        <begin position="655"/>
        <end position="666"/>
    </location>
</feature>